<dbReference type="PIRSF" id="PIRSF037677">
    <property type="entry name" value="DNA_mis_repair_Msh6"/>
    <property type="match status" value="1"/>
</dbReference>
<dbReference type="FunFam" id="1.10.1420.10:FF:000002">
    <property type="entry name" value="DNA mismatch repair protein MutS"/>
    <property type="match status" value="1"/>
</dbReference>
<name>A0A1T4XKZ3_9GAMM</name>
<dbReference type="SMART" id="SM00534">
    <property type="entry name" value="MUTSac"/>
    <property type="match status" value="1"/>
</dbReference>
<dbReference type="SUPFAM" id="SSF48334">
    <property type="entry name" value="DNA repair protein MutS, domain III"/>
    <property type="match status" value="1"/>
</dbReference>
<dbReference type="InterPro" id="IPR027417">
    <property type="entry name" value="P-loop_NTPase"/>
</dbReference>
<dbReference type="Pfam" id="PF05192">
    <property type="entry name" value="MutS_III"/>
    <property type="match status" value="1"/>
</dbReference>
<organism evidence="12 13">
    <name type="scientific">Thiothrix eikelboomii</name>
    <dbReference type="NCBI Taxonomy" id="92487"/>
    <lineage>
        <taxon>Bacteria</taxon>
        <taxon>Pseudomonadati</taxon>
        <taxon>Pseudomonadota</taxon>
        <taxon>Gammaproteobacteria</taxon>
        <taxon>Thiotrichales</taxon>
        <taxon>Thiotrichaceae</taxon>
        <taxon>Thiothrix</taxon>
    </lineage>
</organism>
<dbReference type="AlphaFoldDB" id="A0A1T4XKZ3"/>
<gene>
    <name evidence="9" type="primary">mutS</name>
    <name evidence="12" type="ORF">SAMN02745130_03107</name>
</gene>
<dbReference type="GO" id="GO:0006298">
    <property type="term" value="P:mismatch repair"/>
    <property type="evidence" value="ECO:0007669"/>
    <property type="project" value="UniProtKB-UniRule"/>
</dbReference>
<sequence>MMQQYLRLKSEYPEILLFYRMGDFYELFYEDAKQAAQLLDITLTARGNSAGEPIPMAGVPYHAVEQYLARLLKAGESVAICEQVGDPAKSKGPVERKITRLLTPGTLTDDYLLEDRRDNLLIALHKQQEAFGLAAIDLSSGRFTVQQIDSFSSLQNEIERLQPAEILHDEDWRLEWVRGRVTTARPAWHFDLETATRLLLKQFAVHDLSGFGCENLPLALAAAGALLNYVQETQRTALPHLNSLTVEQSDDGIILDAASRRNLELEHSLSGEHKNTLVSILDKTSTSMGSRLLRRWLNKPLRDRHVLRLRHQALGTLLENYHYEAILSTLRSVGDIERIASRIALGTARPRDLSTLRDSLAVLPQLHAAITELDDVQLTHLQQQLDTHYGLHELLRRAIIENPPVVIRDGGVIAQGYDADLDELRNLSENADQYLLDLELREKQRTGIDKLKVAYNRVHGYYVEIPQSQLHRIPADYIRRQTLKGVERFILPELKKFEDKVLSARERSLGREKALYELLLQQLADYLIPLRQTAQALAELDVLANFAERANTLNYYCPKLVEGAGIEIIGGRHPVVERTLDTPFVPNDLYMDARRRMLMITGPNMGGKSTYMRQVALIVLMAHIGSYVPAESARLGHIDRIFTRIGAHDDLSTGRSTFMVEMTEAANILNNATAHSLVLMDEIGRGTSTFDGLSLAWAFADFLARERKAFTLFATHYFELTHLAEQINTIANVHIDAVEHGDKIVFLHAVKDGPANQSYGLQVAQLAGVPKTVIAQAKKKLRSLEKNSANTPQIGQSLPLQFSTAPEPTDELAVKIKAAVQALEPDELTPKQALEALYRLKAQLA</sequence>
<dbReference type="InterPro" id="IPR016151">
    <property type="entry name" value="DNA_mismatch_repair_MutS_N"/>
</dbReference>
<keyword evidence="13" id="KW-1185">Reference proteome</keyword>
<comment type="function">
    <text evidence="8 9">This protein is involved in the repair of mismatches in DNA. It is possible that it carries out the mismatch recognition step. This protein has a weak ATPase activity.</text>
</comment>
<evidence type="ECO:0000313" key="13">
    <source>
        <dbReference type="Proteomes" id="UP000190460"/>
    </source>
</evidence>
<dbReference type="PANTHER" id="PTHR11361">
    <property type="entry name" value="DNA MISMATCH REPAIR PROTEIN MUTS FAMILY MEMBER"/>
    <property type="match status" value="1"/>
</dbReference>
<evidence type="ECO:0000256" key="10">
    <source>
        <dbReference type="RuleBase" id="RU003756"/>
    </source>
</evidence>
<dbReference type="RefSeq" id="WP_407701255.1">
    <property type="nucleotide sequence ID" value="NZ_FUYB01000019.1"/>
</dbReference>
<dbReference type="GO" id="GO:0005524">
    <property type="term" value="F:ATP binding"/>
    <property type="evidence" value="ECO:0007669"/>
    <property type="project" value="UniProtKB-UniRule"/>
</dbReference>
<dbReference type="InterPro" id="IPR045076">
    <property type="entry name" value="MutS"/>
</dbReference>
<dbReference type="CDD" id="cd03284">
    <property type="entry name" value="ABC_MutS1"/>
    <property type="match status" value="1"/>
</dbReference>
<evidence type="ECO:0000256" key="2">
    <source>
        <dbReference type="ARBA" id="ARBA00021982"/>
    </source>
</evidence>
<dbReference type="Gene3D" id="6.10.140.430">
    <property type="match status" value="1"/>
</dbReference>
<dbReference type="PROSITE" id="PS00486">
    <property type="entry name" value="DNA_MISMATCH_REPAIR_2"/>
    <property type="match status" value="1"/>
</dbReference>
<dbReference type="InterPro" id="IPR007860">
    <property type="entry name" value="DNA_mmatch_repair_MutS_con_dom"/>
</dbReference>
<evidence type="ECO:0000256" key="4">
    <source>
        <dbReference type="ARBA" id="ARBA00022763"/>
    </source>
</evidence>
<dbReference type="Pfam" id="PF00488">
    <property type="entry name" value="MutS_V"/>
    <property type="match status" value="1"/>
</dbReference>
<dbReference type="InterPro" id="IPR007695">
    <property type="entry name" value="DNA_mismatch_repair_MutS-lik_N"/>
</dbReference>
<evidence type="ECO:0000256" key="1">
    <source>
        <dbReference type="ARBA" id="ARBA00006271"/>
    </source>
</evidence>
<dbReference type="FunFam" id="3.40.50.300:FF:000283">
    <property type="entry name" value="DNA mismatch repair protein MutS"/>
    <property type="match status" value="1"/>
</dbReference>
<evidence type="ECO:0000256" key="3">
    <source>
        <dbReference type="ARBA" id="ARBA00022741"/>
    </source>
</evidence>
<feature type="binding site" evidence="9">
    <location>
        <begin position="602"/>
        <end position="609"/>
    </location>
    <ligand>
        <name>ATP</name>
        <dbReference type="ChEBI" id="CHEBI:30616"/>
    </ligand>
</feature>
<dbReference type="NCBIfam" id="NF003810">
    <property type="entry name" value="PRK05399.1"/>
    <property type="match status" value="1"/>
</dbReference>
<feature type="domain" description="DNA mismatch repair proteins mutS family" evidence="11">
    <location>
        <begin position="676"/>
        <end position="692"/>
    </location>
</feature>
<dbReference type="InterPro" id="IPR017261">
    <property type="entry name" value="DNA_mismatch_repair_MutS/MSH"/>
</dbReference>
<keyword evidence="5 9" id="KW-0067">ATP-binding</keyword>
<dbReference type="InterPro" id="IPR007861">
    <property type="entry name" value="DNA_mismatch_repair_MutS_clamp"/>
</dbReference>
<keyword evidence="3 9" id="KW-0547">Nucleotide-binding</keyword>
<dbReference type="Pfam" id="PF01624">
    <property type="entry name" value="MutS_I"/>
    <property type="match status" value="1"/>
</dbReference>
<dbReference type="InterPro" id="IPR036187">
    <property type="entry name" value="DNA_mismatch_repair_MutS_sf"/>
</dbReference>
<dbReference type="GO" id="GO:0005829">
    <property type="term" value="C:cytosol"/>
    <property type="evidence" value="ECO:0007669"/>
    <property type="project" value="TreeGrafter"/>
</dbReference>
<dbReference type="Gene3D" id="3.30.420.110">
    <property type="entry name" value="MutS, connector domain"/>
    <property type="match status" value="1"/>
</dbReference>
<dbReference type="SUPFAM" id="SSF53150">
    <property type="entry name" value="DNA repair protein MutS, domain II"/>
    <property type="match status" value="1"/>
</dbReference>
<accession>A0A1T4XKZ3</accession>
<evidence type="ECO:0000256" key="8">
    <source>
        <dbReference type="ARBA" id="ARBA00024647"/>
    </source>
</evidence>
<dbReference type="GO" id="GO:0140664">
    <property type="term" value="F:ATP-dependent DNA damage sensor activity"/>
    <property type="evidence" value="ECO:0007669"/>
    <property type="project" value="InterPro"/>
</dbReference>
<dbReference type="GO" id="GO:0003684">
    <property type="term" value="F:damaged DNA binding"/>
    <property type="evidence" value="ECO:0007669"/>
    <property type="project" value="UniProtKB-UniRule"/>
</dbReference>
<dbReference type="STRING" id="92487.SAMN02745130_03107"/>
<reference evidence="12 13" key="1">
    <citation type="submission" date="2017-02" db="EMBL/GenBank/DDBJ databases">
        <authorList>
            <person name="Peterson S.W."/>
        </authorList>
    </citation>
    <scope>NUCLEOTIDE SEQUENCE [LARGE SCALE GENOMIC DNA]</scope>
    <source>
        <strain evidence="12 13">ATCC 49788</strain>
    </source>
</reference>
<comment type="similarity">
    <text evidence="1 9 10">Belongs to the DNA mismatch repair MutS family.</text>
</comment>
<protein>
    <recommendedName>
        <fullName evidence="2 9">DNA mismatch repair protein MutS</fullName>
    </recommendedName>
</protein>
<dbReference type="FunFam" id="3.40.1170.10:FF:000001">
    <property type="entry name" value="DNA mismatch repair protein MutS"/>
    <property type="match status" value="1"/>
</dbReference>
<dbReference type="SUPFAM" id="SSF52540">
    <property type="entry name" value="P-loop containing nucleoside triphosphate hydrolases"/>
    <property type="match status" value="1"/>
</dbReference>
<dbReference type="InterPro" id="IPR036678">
    <property type="entry name" value="MutS_con_dom_sf"/>
</dbReference>
<dbReference type="InterPro" id="IPR007696">
    <property type="entry name" value="DNA_mismatch_repair_MutS_core"/>
</dbReference>
<dbReference type="HAMAP" id="MF_00096">
    <property type="entry name" value="MutS"/>
    <property type="match status" value="1"/>
</dbReference>
<evidence type="ECO:0000256" key="6">
    <source>
        <dbReference type="ARBA" id="ARBA00023125"/>
    </source>
</evidence>
<dbReference type="InterPro" id="IPR000432">
    <property type="entry name" value="DNA_mismatch_repair_MutS_C"/>
</dbReference>
<dbReference type="Pfam" id="PF05188">
    <property type="entry name" value="MutS_II"/>
    <property type="match status" value="1"/>
</dbReference>
<dbReference type="NCBIfam" id="TIGR01070">
    <property type="entry name" value="mutS1"/>
    <property type="match status" value="1"/>
</dbReference>
<evidence type="ECO:0000256" key="5">
    <source>
        <dbReference type="ARBA" id="ARBA00022840"/>
    </source>
</evidence>
<evidence type="ECO:0000259" key="11">
    <source>
        <dbReference type="PROSITE" id="PS00486"/>
    </source>
</evidence>
<dbReference type="Pfam" id="PF05190">
    <property type="entry name" value="MutS_IV"/>
    <property type="match status" value="1"/>
</dbReference>
<keyword evidence="4 9" id="KW-0227">DNA damage</keyword>
<evidence type="ECO:0000313" key="12">
    <source>
        <dbReference type="EMBL" id="SKA90166.1"/>
    </source>
</evidence>
<dbReference type="SUPFAM" id="SSF55271">
    <property type="entry name" value="DNA repair protein MutS, domain I"/>
    <property type="match status" value="1"/>
</dbReference>
<dbReference type="SMART" id="SM00533">
    <property type="entry name" value="MUTSd"/>
    <property type="match status" value="1"/>
</dbReference>
<dbReference type="InterPro" id="IPR005748">
    <property type="entry name" value="DNA_mismatch_repair_MutS"/>
</dbReference>
<proteinExistence type="inferred from homology"/>
<dbReference type="Gene3D" id="3.40.1170.10">
    <property type="entry name" value="DNA repair protein MutS, domain I"/>
    <property type="match status" value="1"/>
</dbReference>
<evidence type="ECO:0000256" key="9">
    <source>
        <dbReference type="HAMAP-Rule" id="MF_00096"/>
    </source>
</evidence>
<dbReference type="GO" id="GO:0030983">
    <property type="term" value="F:mismatched DNA binding"/>
    <property type="evidence" value="ECO:0007669"/>
    <property type="project" value="InterPro"/>
</dbReference>
<dbReference type="Gene3D" id="1.10.1420.10">
    <property type="match status" value="2"/>
</dbReference>
<dbReference type="PANTHER" id="PTHR11361:SF34">
    <property type="entry name" value="DNA MISMATCH REPAIR PROTEIN MSH1, MITOCHONDRIAL"/>
    <property type="match status" value="1"/>
</dbReference>
<dbReference type="Gene3D" id="3.40.50.300">
    <property type="entry name" value="P-loop containing nucleotide triphosphate hydrolases"/>
    <property type="match status" value="1"/>
</dbReference>
<keyword evidence="7 9" id="KW-0234">DNA repair</keyword>
<keyword evidence="6 9" id="KW-0238">DNA-binding</keyword>
<dbReference type="Proteomes" id="UP000190460">
    <property type="component" value="Unassembled WGS sequence"/>
</dbReference>
<evidence type="ECO:0000256" key="7">
    <source>
        <dbReference type="ARBA" id="ARBA00023204"/>
    </source>
</evidence>
<dbReference type="EMBL" id="FUYB01000019">
    <property type="protein sequence ID" value="SKA90166.1"/>
    <property type="molecule type" value="Genomic_DNA"/>
</dbReference>